<reference evidence="2" key="2">
    <citation type="submission" date="2020-11" db="EMBL/GenBank/DDBJ databases">
        <authorList>
            <consortium name="DOE Joint Genome Institute"/>
            <person name="Kuo A."/>
            <person name="Miyauchi S."/>
            <person name="Kiss E."/>
            <person name="Drula E."/>
            <person name="Kohler A."/>
            <person name="Sanchez-Garcia M."/>
            <person name="Andreopoulos B."/>
            <person name="Barry K.W."/>
            <person name="Bonito G."/>
            <person name="Buee M."/>
            <person name="Carver A."/>
            <person name="Chen C."/>
            <person name="Cichocki N."/>
            <person name="Clum A."/>
            <person name="Culley D."/>
            <person name="Crous P.W."/>
            <person name="Fauchery L."/>
            <person name="Girlanda M."/>
            <person name="Hayes R."/>
            <person name="Keri Z."/>
            <person name="Labutti K."/>
            <person name="Lipzen A."/>
            <person name="Lombard V."/>
            <person name="Magnuson J."/>
            <person name="Maillard F."/>
            <person name="Morin E."/>
            <person name="Murat C."/>
            <person name="Nolan M."/>
            <person name="Ohm R."/>
            <person name="Pangilinan J."/>
            <person name="Pereira M."/>
            <person name="Perotto S."/>
            <person name="Peter M."/>
            <person name="Riley R."/>
            <person name="Sitrit Y."/>
            <person name="Stielow B."/>
            <person name="Szollosi G."/>
            <person name="Zifcakova L."/>
            <person name="Stursova M."/>
            <person name="Spatafora J.W."/>
            <person name="Tedersoo L."/>
            <person name="Vaario L.-M."/>
            <person name="Yamada A."/>
            <person name="Yan M."/>
            <person name="Wang P."/>
            <person name="Xu J."/>
            <person name="Bruns T."/>
            <person name="Baldrian P."/>
            <person name="Vilgalys R."/>
            <person name="Henrissat B."/>
            <person name="Grigoriev I.V."/>
            <person name="Hibbett D."/>
            <person name="Nagy L.G."/>
            <person name="Martin F.M."/>
        </authorList>
    </citation>
    <scope>NUCLEOTIDE SEQUENCE</scope>
    <source>
        <strain evidence="2">UH-Tt-Lm1</strain>
    </source>
</reference>
<feature type="compositionally biased region" description="Basic and acidic residues" evidence="1">
    <location>
        <begin position="104"/>
        <end position="120"/>
    </location>
</feature>
<dbReference type="EMBL" id="WIUZ02000001">
    <property type="protein sequence ID" value="KAF9793519.1"/>
    <property type="molecule type" value="Genomic_DNA"/>
</dbReference>
<comment type="caution">
    <text evidence="2">The sequence shown here is derived from an EMBL/GenBank/DDBJ whole genome shotgun (WGS) entry which is preliminary data.</text>
</comment>
<organism evidence="2 3">
    <name type="scientific">Thelephora terrestris</name>
    <dbReference type="NCBI Taxonomy" id="56493"/>
    <lineage>
        <taxon>Eukaryota</taxon>
        <taxon>Fungi</taxon>
        <taxon>Dikarya</taxon>
        <taxon>Basidiomycota</taxon>
        <taxon>Agaricomycotina</taxon>
        <taxon>Agaricomycetes</taxon>
        <taxon>Thelephorales</taxon>
        <taxon>Thelephoraceae</taxon>
        <taxon>Thelephora</taxon>
    </lineage>
</organism>
<dbReference type="AlphaFoldDB" id="A0A9P6HS02"/>
<protein>
    <submittedName>
        <fullName evidence="2">Uncharacterized protein</fullName>
    </submittedName>
</protein>
<sequence length="191" mass="22139">MTSWAMDALPLWEHESWLSALVSVKTISGGYDTDHQKIIPFNHDVKFHHLDTLVNEDNGFKHDIELIKEFMEERKQKAEARDQCHDKEFSTDDDNTRSIATRVGKDEKATAKHEDHRRSSLEATQTKVDNRHDVHQVAIEEVIESWKKGVEGNCRRSKDTGMWRRIVCVTLGLEREMNEGRQKNPSSLWGS</sequence>
<accession>A0A9P6HS02</accession>
<gene>
    <name evidence="2" type="ORF">BJ322DRAFT_1017002</name>
</gene>
<reference evidence="2" key="1">
    <citation type="journal article" date="2020" name="Nat. Commun.">
        <title>Large-scale genome sequencing of mycorrhizal fungi provides insights into the early evolution of symbiotic traits.</title>
        <authorList>
            <person name="Miyauchi S."/>
            <person name="Kiss E."/>
            <person name="Kuo A."/>
            <person name="Drula E."/>
            <person name="Kohler A."/>
            <person name="Sanchez-Garcia M."/>
            <person name="Morin E."/>
            <person name="Andreopoulos B."/>
            <person name="Barry K.W."/>
            <person name="Bonito G."/>
            <person name="Buee M."/>
            <person name="Carver A."/>
            <person name="Chen C."/>
            <person name="Cichocki N."/>
            <person name="Clum A."/>
            <person name="Culley D."/>
            <person name="Crous P.W."/>
            <person name="Fauchery L."/>
            <person name="Girlanda M."/>
            <person name="Hayes R.D."/>
            <person name="Keri Z."/>
            <person name="LaButti K."/>
            <person name="Lipzen A."/>
            <person name="Lombard V."/>
            <person name="Magnuson J."/>
            <person name="Maillard F."/>
            <person name="Murat C."/>
            <person name="Nolan M."/>
            <person name="Ohm R.A."/>
            <person name="Pangilinan J."/>
            <person name="Pereira M.F."/>
            <person name="Perotto S."/>
            <person name="Peter M."/>
            <person name="Pfister S."/>
            <person name="Riley R."/>
            <person name="Sitrit Y."/>
            <person name="Stielow J.B."/>
            <person name="Szollosi G."/>
            <person name="Zifcakova L."/>
            <person name="Stursova M."/>
            <person name="Spatafora J.W."/>
            <person name="Tedersoo L."/>
            <person name="Vaario L.M."/>
            <person name="Yamada A."/>
            <person name="Yan M."/>
            <person name="Wang P."/>
            <person name="Xu J."/>
            <person name="Bruns T."/>
            <person name="Baldrian P."/>
            <person name="Vilgalys R."/>
            <person name="Dunand C."/>
            <person name="Henrissat B."/>
            <person name="Grigoriev I.V."/>
            <person name="Hibbett D."/>
            <person name="Nagy L.G."/>
            <person name="Martin F.M."/>
        </authorList>
    </citation>
    <scope>NUCLEOTIDE SEQUENCE</scope>
    <source>
        <strain evidence="2">UH-Tt-Lm1</strain>
    </source>
</reference>
<evidence type="ECO:0000256" key="1">
    <source>
        <dbReference type="SAM" id="MobiDB-lite"/>
    </source>
</evidence>
<dbReference type="Proteomes" id="UP000736335">
    <property type="component" value="Unassembled WGS sequence"/>
</dbReference>
<proteinExistence type="predicted"/>
<feature type="region of interest" description="Disordered" evidence="1">
    <location>
        <begin position="104"/>
        <end position="127"/>
    </location>
</feature>
<evidence type="ECO:0000313" key="3">
    <source>
        <dbReference type="Proteomes" id="UP000736335"/>
    </source>
</evidence>
<name>A0A9P6HS02_9AGAM</name>
<evidence type="ECO:0000313" key="2">
    <source>
        <dbReference type="EMBL" id="KAF9793519.1"/>
    </source>
</evidence>
<keyword evidence="3" id="KW-1185">Reference proteome</keyword>